<accession>A0ABP6TEV6</accession>
<dbReference type="InterPro" id="IPR048020">
    <property type="entry name" value="Transpos_IS3"/>
</dbReference>
<feature type="compositionally biased region" description="Low complexity" evidence="2">
    <location>
        <begin position="104"/>
        <end position="117"/>
    </location>
</feature>
<dbReference type="InterPro" id="IPR012337">
    <property type="entry name" value="RNaseH-like_sf"/>
</dbReference>
<dbReference type="NCBIfam" id="NF033516">
    <property type="entry name" value="transpos_IS3"/>
    <property type="match status" value="1"/>
</dbReference>
<dbReference type="InterPro" id="IPR050900">
    <property type="entry name" value="Transposase_IS3/IS150/IS904"/>
</dbReference>
<comment type="caution">
    <text evidence="4">The sequence shown here is derived from an EMBL/GenBank/DDBJ whole genome shotgun (WGS) entry which is preliminary data.</text>
</comment>
<dbReference type="Pfam" id="PF13276">
    <property type="entry name" value="HTH_21"/>
    <property type="match status" value="1"/>
</dbReference>
<name>A0ABP6TEV6_9ACTN</name>
<evidence type="ECO:0000256" key="1">
    <source>
        <dbReference type="ARBA" id="ARBA00002286"/>
    </source>
</evidence>
<dbReference type="Pfam" id="PF13333">
    <property type="entry name" value="rve_2"/>
    <property type="match status" value="1"/>
</dbReference>
<feature type="region of interest" description="Disordered" evidence="2">
    <location>
        <begin position="96"/>
        <end position="117"/>
    </location>
</feature>
<dbReference type="RefSeq" id="WP_345734063.1">
    <property type="nucleotide sequence ID" value="NZ_JBHMDE010000167.1"/>
</dbReference>
<dbReference type="InterPro" id="IPR025948">
    <property type="entry name" value="HTH-like_dom"/>
</dbReference>
<dbReference type="SUPFAM" id="SSF53098">
    <property type="entry name" value="Ribonuclease H-like"/>
    <property type="match status" value="1"/>
</dbReference>
<dbReference type="PANTHER" id="PTHR46889:SF4">
    <property type="entry name" value="TRANSPOSASE INSO FOR INSERTION SEQUENCE ELEMENT IS911B-RELATED"/>
    <property type="match status" value="1"/>
</dbReference>
<dbReference type="PANTHER" id="PTHR46889">
    <property type="entry name" value="TRANSPOSASE INSF FOR INSERTION SEQUENCE IS3B-RELATED"/>
    <property type="match status" value="1"/>
</dbReference>
<evidence type="ECO:0000259" key="3">
    <source>
        <dbReference type="PROSITE" id="PS50994"/>
    </source>
</evidence>
<gene>
    <name evidence="4" type="ORF">GCM10020369_85040</name>
</gene>
<evidence type="ECO:0000313" key="5">
    <source>
        <dbReference type="Proteomes" id="UP001501676"/>
    </source>
</evidence>
<organism evidence="4 5">
    <name type="scientific">Cryptosporangium minutisporangium</name>
    <dbReference type="NCBI Taxonomy" id="113569"/>
    <lineage>
        <taxon>Bacteria</taxon>
        <taxon>Bacillati</taxon>
        <taxon>Actinomycetota</taxon>
        <taxon>Actinomycetes</taxon>
        <taxon>Cryptosporangiales</taxon>
        <taxon>Cryptosporangiaceae</taxon>
        <taxon>Cryptosporangium</taxon>
    </lineage>
</organism>
<keyword evidence="5" id="KW-1185">Reference proteome</keyword>
<feature type="domain" description="Integrase catalytic" evidence="3">
    <location>
        <begin position="123"/>
        <end position="289"/>
    </location>
</feature>
<dbReference type="EMBL" id="BAAAYN010000149">
    <property type="protein sequence ID" value="GAA3399389.1"/>
    <property type="molecule type" value="Genomic_DNA"/>
</dbReference>
<reference evidence="5" key="1">
    <citation type="journal article" date="2019" name="Int. J. Syst. Evol. Microbiol.">
        <title>The Global Catalogue of Microorganisms (GCM) 10K type strain sequencing project: providing services to taxonomists for standard genome sequencing and annotation.</title>
        <authorList>
            <consortium name="The Broad Institute Genomics Platform"/>
            <consortium name="The Broad Institute Genome Sequencing Center for Infectious Disease"/>
            <person name="Wu L."/>
            <person name="Ma J."/>
        </authorList>
    </citation>
    <scope>NUCLEOTIDE SEQUENCE [LARGE SCALE GENOMIC DNA]</scope>
    <source>
        <strain evidence="5">JCM 9458</strain>
    </source>
</reference>
<evidence type="ECO:0000313" key="4">
    <source>
        <dbReference type="EMBL" id="GAA3399389.1"/>
    </source>
</evidence>
<protein>
    <recommendedName>
        <fullName evidence="3">Integrase catalytic domain-containing protein</fullName>
    </recommendedName>
</protein>
<dbReference type="PROSITE" id="PS50994">
    <property type="entry name" value="INTEGRASE"/>
    <property type="match status" value="1"/>
</dbReference>
<dbReference type="InterPro" id="IPR036397">
    <property type="entry name" value="RNaseH_sf"/>
</dbReference>
<dbReference type="InterPro" id="IPR001584">
    <property type="entry name" value="Integrase_cat-core"/>
</dbReference>
<dbReference type="Gene3D" id="3.30.420.10">
    <property type="entry name" value="Ribonuclease H-like superfamily/Ribonuclease H"/>
    <property type="match status" value="1"/>
</dbReference>
<evidence type="ECO:0000256" key="2">
    <source>
        <dbReference type="SAM" id="MobiDB-lite"/>
    </source>
</evidence>
<sequence length="298" mass="33481">MNVYPFIEAEQAGQHNVKRACELLKVSRSAYYQHQRDEPSDRDRVDQALTDEITDIHETSKGTYGAPRIHAELAATGQRHGRKRIARLMRAAGMRGKSPHRWRTTTTPDPAAPARPDLVGRDFTVDPAAADQRWCGDITYVNTWEGWLYLATVIDLASRRVVGWAVADHLRTDLVDAALTDALNRRRPAPGLLFHSDRGCQYTSSQHARLAAAHGIRLSLGRRGQCWDNAVAESFFATIKTELLHRRPWPTRISARQAIFEYIEGWYNTRRRHSALGYLSPADYETGASGPLLSGRAA</sequence>
<proteinExistence type="predicted"/>
<dbReference type="Proteomes" id="UP001501676">
    <property type="component" value="Unassembled WGS sequence"/>
</dbReference>
<dbReference type="Pfam" id="PF00665">
    <property type="entry name" value="rve"/>
    <property type="match status" value="1"/>
</dbReference>
<comment type="function">
    <text evidence="1">Involved in the transposition of the insertion sequence.</text>
</comment>